<feature type="transmembrane region" description="Helical" evidence="2">
    <location>
        <begin position="82"/>
        <end position="104"/>
    </location>
</feature>
<dbReference type="Proteomes" id="UP001144036">
    <property type="component" value="Unassembled WGS sequence"/>
</dbReference>
<proteinExistence type="predicted"/>
<dbReference type="RefSeq" id="WP_270155689.1">
    <property type="nucleotide sequence ID" value="NZ_JAPNNL010000052.1"/>
</dbReference>
<feature type="region of interest" description="Disordered" evidence="1">
    <location>
        <begin position="1"/>
        <end position="31"/>
    </location>
</feature>
<accession>A0ABT4SCV0</accession>
<sequence length="112" mass="11747">MSQDDHPYQPYGAPYGRQPPPSYGYGPPPAGARGEPNVRGIVALVLNLFSVVSCCNVLGLVGAFLAGQALRAGVAPDKARVYIAWSLVVMVAGILATVVLVLYLGENGYLDD</sequence>
<organism evidence="3 4">
    <name type="scientific">Nonomuraea corallina</name>
    <dbReference type="NCBI Taxonomy" id="2989783"/>
    <lineage>
        <taxon>Bacteria</taxon>
        <taxon>Bacillati</taxon>
        <taxon>Actinomycetota</taxon>
        <taxon>Actinomycetes</taxon>
        <taxon>Streptosporangiales</taxon>
        <taxon>Streptosporangiaceae</taxon>
        <taxon>Nonomuraea</taxon>
    </lineage>
</organism>
<feature type="compositionally biased region" description="Pro residues" evidence="1">
    <location>
        <begin position="17"/>
        <end position="30"/>
    </location>
</feature>
<keyword evidence="2" id="KW-1133">Transmembrane helix</keyword>
<name>A0ABT4SCV0_9ACTN</name>
<feature type="transmembrane region" description="Helical" evidence="2">
    <location>
        <begin position="41"/>
        <end position="70"/>
    </location>
</feature>
<keyword evidence="4" id="KW-1185">Reference proteome</keyword>
<protein>
    <recommendedName>
        <fullName evidence="5">DUF4190 domain-containing protein</fullName>
    </recommendedName>
</protein>
<evidence type="ECO:0000256" key="1">
    <source>
        <dbReference type="SAM" id="MobiDB-lite"/>
    </source>
</evidence>
<evidence type="ECO:0000256" key="2">
    <source>
        <dbReference type="SAM" id="Phobius"/>
    </source>
</evidence>
<gene>
    <name evidence="3" type="ORF">OUY22_15675</name>
</gene>
<keyword evidence="2" id="KW-0812">Transmembrane</keyword>
<evidence type="ECO:0000313" key="4">
    <source>
        <dbReference type="Proteomes" id="UP001144036"/>
    </source>
</evidence>
<evidence type="ECO:0000313" key="3">
    <source>
        <dbReference type="EMBL" id="MDA0634863.1"/>
    </source>
</evidence>
<reference evidence="3" key="1">
    <citation type="submission" date="2022-11" db="EMBL/GenBank/DDBJ databases">
        <title>Nonomuraea corallina sp. nov., a new species of the genus Nonomuraea isolated from sea side sediment in Thai sea.</title>
        <authorList>
            <person name="Ngamcharungchit C."/>
            <person name="Matsumoto A."/>
            <person name="Suriyachadkun C."/>
            <person name="Panbangred W."/>
            <person name="Inahashi Y."/>
            <person name="Intra B."/>
        </authorList>
    </citation>
    <scope>NUCLEOTIDE SEQUENCE</scope>
    <source>
        <strain evidence="3">MCN248</strain>
    </source>
</reference>
<evidence type="ECO:0008006" key="5">
    <source>
        <dbReference type="Google" id="ProtNLM"/>
    </source>
</evidence>
<dbReference type="EMBL" id="JAPNNL010000052">
    <property type="protein sequence ID" value="MDA0634863.1"/>
    <property type="molecule type" value="Genomic_DNA"/>
</dbReference>
<keyword evidence="2" id="KW-0472">Membrane</keyword>
<comment type="caution">
    <text evidence="3">The sequence shown here is derived from an EMBL/GenBank/DDBJ whole genome shotgun (WGS) entry which is preliminary data.</text>
</comment>